<evidence type="ECO:0000313" key="13">
    <source>
        <dbReference type="Proteomes" id="UP000006643"/>
    </source>
</evidence>
<dbReference type="Proteomes" id="UP000006643">
    <property type="component" value="Unassembled WGS sequence"/>
</dbReference>
<name>D0NSM7_PHYIT</name>
<dbReference type="GO" id="GO:0016973">
    <property type="term" value="P:poly(A)+ mRNA export from nucleus"/>
    <property type="evidence" value="ECO:0007669"/>
    <property type="project" value="InterPro"/>
</dbReference>
<dbReference type="Gene3D" id="1.25.40.510">
    <property type="entry name" value="GLE1-like"/>
    <property type="match status" value="1"/>
</dbReference>
<keyword evidence="8" id="KW-0539">Nucleus</keyword>
<evidence type="ECO:0000256" key="10">
    <source>
        <dbReference type="ARBA" id="ARBA00029983"/>
    </source>
</evidence>
<dbReference type="Pfam" id="PF07817">
    <property type="entry name" value="GLE1"/>
    <property type="match status" value="1"/>
</dbReference>
<dbReference type="InParanoid" id="D0NSM7"/>
<keyword evidence="3" id="KW-0813">Transport</keyword>
<feature type="region of interest" description="Disordered" evidence="11">
    <location>
        <begin position="214"/>
        <end position="282"/>
    </location>
</feature>
<evidence type="ECO:0000256" key="4">
    <source>
        <dbReference type="ARBA" id="ARBA00022816"/>
    </source>
</evidence>
<dbReference type="GO" id="GO:0005543">
    <property type="term" value="F:phospholipid binding"/>
    <property type="evidence" value="ECO:0007669"/>
    <property type="project" value="TreeGrafter"/>
</dbReference>
<keyword evidence="4" id="KW-0509">mRNA transport</keyword>
<evidence type="ECO:0000256" key="5">
    <source>
        <dbReference type="ARBA" id="ARBA00022927"/>
    </source>
</evidence>
<feature type="compositionally biased region" description="Basic and acidic residues" evidence="11">
    <location>
        <begin position="214"/>
        <end position="240"/>
    </location>
</feature>
<dbReference type="EMBL" id="DS028158">
    <property type="protein sequence ID" value="EEY64589.1"/>
    <property type="molecule type" value="Genomic_DNA"/>
</dbReference>
<evidence type="ECO:0000256" key="2">
    <source>
        <dbReference type="ARBA" id="ARBA00011056"/>
    </source>
</evidence>
<evidence type="ECO:0000256" key="6">
    <source>
        <dbReference type="ARBA" id="ARBA00023010"/>
    </source>
</evidence>
<dbReference type="OrthoDB" id="420884at2759"/>
<evidence type="ECO:0000256" key="8">
    <source>
        <dbReference type="ARBA" id="ARBA00023242"/>
    </source>
</evidence>
<feature type="region of interest" description="Disordered" evidence="11">
    <location>
        <begin position="39"/>
        <end position="70"/>
    </location>
</feature>
<dbReference type="GeneID" id="9473802"/>
<accession>D0NSM7</accession>
<dbReference type="HOGENOM" id="CLU_041502_0_0_1"/>
<keyword evidence="7" id="KW-0906">Nuclear pore complex</keyword>
<dbReference type="GO" id="GO:0015031">
    <property type="term" value="P:protein transport"/>
    <property type="evidence" value="ECO:0007669"/>
    <property type="project" value="UniProtKB-KW"/>
</dbReference>
<dbReference type="PANTHER" id="PTHR12960:SF0">
    <property type="entry name" value="MRNA EXPORT FACTOR GLE1"/>
    <property type="match status" value="1"/>
</dbReference>
<comment type="subcellular location">
    <subcellularLocation>
        <location evidence="1">Nucleus</location>
        <location evidence="1">Nuclear pore complex</location>
    </subcellularLocation>
</comment>
<evidence type="ECO:0000256" key="3">
    <source>
        <dbReference type="ARBA" id="ARBA00022448"/>
    </source>
</evidence>
<comment type="similarity">
    <text evidence="2">Belongs to the GLE1 family.</text>
</comment>
<keyword evidence="6" id="KW-0811">Translocation</keyword>
<reference evidence="13" key="1">
    <citation type="journal article" date="2009" name="Nature">
        <title>Genome sequence and analysis of the Irish potato famine pathogen Phytophthora infestans.</title>
        <authorList>
            <consortium name="The Broad Institute Genome Sequencing Platform"/>
            <person name="Haas B.J."/>
            <person name="Kamoun S."/>
            <person name="Zody M.C."/>
            <person name="Jiang R.H."/>
            <person name="Handsaker R.E."/>
            <person name="Cano L.M."/>
            <person name="Grabherr M."/>
            <person name="Kodira C.D."/>
            <person name="Raffaele S."/>
            <person name="Torto-Alalibo T."/>
            <person name="Bozkurt T.O."/>
            <person name="Ah-Fong A.M."/>
            <person name="Alvarado L."/>
            <person name="Anderson V.L."/>
            <person name="Armstrong M.R."/>
            <person name="Avrova A."/>
            <person name="Baxter L."/>
            <person name="Beynon J."/>
            <person name="Boevink P.C."/>
            <person name="Bollmann S.R."/>
            <person name="Bos J.I."/>
            <person name="Bulone V."/>
            <person name="Cai G."/>
            <person name="Cakir C."/>
            <person name="Carrington J.C."/>
            <person name="Chawner M."/>
            <person name="Conti L."/>
            <person name="Costanzo S."/>
            <person name="Ewan R."/>
            <person name="Fahlgren N."/>
            <person name="Fischbach M.A."/>
            <person name="Fugelstad J."/>
            <person name="Gilroy E.M."/>
            <person name="Gnerre S."/>
            <person name="Green P.J."/>
            <person name="Grenville-Briggs L.J."/>
            <person name="Griffith J."/>
            <person name="Grunwald N.J."/>
            <person name="Horn K."/>
            <person name="Horner N.R."/>
            <person name="Hu C.H."/>
            <person name="Huitema E."/>
            <person name="Jeong D.H."/>
            <person name="Jones A.M."/>
            <person name="Jones J.D."/>
            <person name="Jones R.W."/>
            <person name="Karlsson E.K."/>
            <person name="Kunjeti S.G."/>
            <person name="Lamour K."/>
            <person name="Liu Z."/>
            <person name="Ma L."/>
            <person name="Maclean D."/>
            <person name="Chibucos M.C."/>
            <person name="McDonald H."/>
            <person name="McWalters J."/>
            <person name="Meijer H.J."/>
            <person name="Morgan W."/>
            <person name="Morris P.F."/>
            <person name="Munro C.A."/>
            <person name="O'Neill K."/>
            <person name="Ospina-Giraldo M."/>
            <person name="Pinzon A."/>
            <person name="Pritchard L."/>
            <person name="Ramsahoye B."/>
            <person name="Ren Q."/>
            <person name="Restrepo S."/>
            <person name="Roy S."/>
            <person name="Sadanandom A."/>
            <person name="Savidor A."/>
            <person name="Schornack S."/>
            <person name="Schwartz D.C."/>
            <person name="Schumann U.D."/>
            <person name="Schwessinger B."/>
            <person name="Seyer L."/>
            <person name="Sharpe T."/>
            <person name="Silvar C."/>
            <person name="Song J."/>
            <person name="Studholme D.J."/>
            <person name="Sykes S."/>
            <person name="Thines M."/>
            <person name="van de Vondervoort P.J."/>
            <person name="Phuntumart V."/>
            <person name="Wawra S."/>
            <person name="Weide R."/>
            <person name="Win J."/>
            <person name="Young C."/>
            <person name="Zhou S."/>
            <person name="Fry W."/>
            <person name="Meyers B.C."/>
            <person name="van West P."/>
            <person name="Ristaino J."/>
            <person name="Govers F."/>
            <person name="Birch P.R."/>
            <person name="Whisson S.C."/>
            <person name="Judelson H.S."/>
            <person name="Nusbaum C."/>
        </authorList>
    </citation>
    <scope>NUCLEOTIDE SEQUENCE [LARGE SCALE GENOMIC DNA]</scope>
    <source>
        <strain evidence="13">T30-4</strain>
    </source>
</reference>
<dbReference type="GO" id="GO:0044614">
    <property type="term" value="C:nuclear pore cytoplasmic filaments"/>
    <property type="evidence" value="ECO:0007669"/>
    <property type="project" value="TreeGrafter"/>
</dbReference>
<dbReference type="STRING" id="403677.D0NSM7"/>
<dbReference type="GO" id="GO:0000822">
    <property type="term" value="F:inositol hexakisphosphate binding"/>
    <property type="evidence" value="ECO:0007669"/>
    <property type="project" value="TreeGrafter"/>
</dbReference>
<dbReference type="InterPro" id="IPR012476">
    <property type="entry name" value="GLE1"/>
</dbReference>
<evidence type="ECO:0000313" key="12">
    <source>
        <dbReference type="EMBL" id="EEY64589.1"/>
    </source>
</evidence>
<dbReference type="RefSeq" id="XP_002897789.1">
    <property type="nucleotide sequence ID" value="XM_002897743.1"/>
</dbReference>
<dbReference type="OMA" id="VPANIHS"/>
<organism evidence="12 13">
    <name type="scientific">Phytophthora infestans (strain T30-4)</name>
    <name type="common">Potato late blight agent</name>
    <dbReference type="NCBI Taxonomy" id="403677"/>
    <lineage>
        <taxon>Eukaryota</taxon>
        <taxon>Sar</taxon>
        <taxon>Stramenopiles</taxon>
        <taxon>Oomycota</taxon>
        <taxon>Peronosporomycetes</taxon>
        <taxon>Peronosporales</taxon>
        <taxon>Peronosporaceae</taxon>
        <taxon>Phytophthora</taxon>
    </lineage>
</organism>
<dbReference type="GO" id="GO:0031369">
    <property type="term" value="F:translation initiation factor binding"/>
    <property type="evidence" value="ECO:0007669"/>
    <property type="project" value="TreeGrafter"/>
</dbReference>
<feature type="compositionally biased region" description="Basic and acidic residues" evidence="11">
    <location>
        <begin position="253"/>
        <end position="278"/>
    </location>
</feature>
<dbReference type="eggNOG" id="KOG2412">
    <property type="taxonomic scope" value="Eukaryota"/>
</dbReference>
<dbReference type="AlphaFoldDB" id="D0NSM7"/>
<dbReference type="KEGG" id="pif:PITG_16006"/>
<evidence type="ECO:0000256" key="11">
    <source>
        <dbReference type="SAM" id="MobiDB-lite"/>
    </source>
</evidence>
<feature type="compositionally biased region" description="Low complexity" evidence="11">
    <location>
        <begin position="241"/>
        <end position="252"/>
    </location>
</feature>
<dbReference type="InterPro" id="IPR038506">
    <property type="entry name" value="GLE1-like_sf"/>
</dbReference>
<dbReference type="VEuPathDB" id="FungiDB:PITG_16006"/>
<protein>
    <recommendedName>
        <fullName evidence="9">mRNA export factor GLE1</fullName>
    </recommendedName>
    <alternativeName>
        <fullName evidence="10">Nucleoporin GLE1</fullName>
    </alternativeName>
</protein>
<evidence type="ECO:0000256" key="1">
    <source>
        <dbReference type="ARBA" id="ARBA00004567"/>
    </source>
</evidence>
<keyword evidence="13" id="KW-1185">Reference proteome</keyword>
<gene>
    <name evidence="12" type="ORF">PITG_16006</name>
</gene>
<dbReference type="PANTHER" id="PTHR12960">
    <property type="entry name" value="GLE-1-RELATED"/>
    <property type="match status" value="1"/>
</dbReference>
<evidence type="ECO:0000256" key="7">
    <source>
        <dbReference type="ARBA" id="ARBA00023132"/>
    </source>
</evidence>
<proteinExistence type="inferred from homology"/>
<sequence length="508" mass="57194">MRFGVARREEEDAAPPAHVVEADAYWEVKKMHISRADVSPCRRRFRAPSSDNSTTSSDDEAPSDLDPMLTDSDRGVNMATSVLGTLQLTAKSRQELLKQVERACERKAVQAVTGSGAYLALCKTLQRARQDAEAQLHRIDADAGRSEEEMLRKHQQLEREAAAKLQQIRSKERLAIESVEKELRAFQQAREDERRREEEQRELKEAAVRREEEAREKALQEAKEKEEAAEAQRKVEHEVEQAQAKAKALAAERAAEHKKQQEEREKEQAAKKAAEKEAAAQAKKYVKEGHERIKRLEELHHQSTEILDSPDPEVKKIRMQIRREAGACNQIAAAPSAIKNVVSKIQQLLQMAKSSGDAYFKFALDMVASNLSKQVEGRADYKSCYPIAHVIKMSCVHTPELTDVMLGYFHKTCVFTIPDNPEKHASQTIAEYKLSVGFHKAVGESSDPDGLEHVTEYTRRMTMISAVLAAVRQTTPWDGSPSPPGLELGDCWAWLARLLTLLVNSRCL</sequence>
<evidence type="ECO:0000256" key="9">
    <source>
        <dbReference type="ARBA" id="ARBA00026227"/>
    </source>
</evidence>
<keyword evidence="5" id="KW-0653">Protein transport</keyword>
<dbReference type="GO" id="GO:0005737">
    <property type="term" value="C:cytoplasm"/>
    <property type="evidence" value="ECO:0007669"/>
    <property type="project" value="TreeGrafter"/>
</dbReference>